<feature type="region of interest" description="Disordered" evidence="1">
    <location>
        <begin position="45"/>
        <end position="105"/>
    </location>
</feature>
<reference evidence="2 3" key="1">
    <citation type="journal article" date="2018" name="Mol. Biol. Evol.">
        <title>Broad Genomic Sampling Reveals a Smut Pathogenic Ancestry of the Fungal Clade Ustilaginomycotina.</title>
        <authorList>
            <person name="Kijpornyongpan T."/>
            <person name="Mondo S.J."/>
            <person name="Barry K."/>
            <person name="Sandor L."/>
            <person name="Lee J."/>
            <person name="Lipzen A."/>
            <person name="Pangilinan J."/>
            <person name="LaButti K."/>
            <person name="Hainaut M."/>
            <person name="Henrissat B."/>
            <person name="Grigoriev I.V."/>
            <person name="Spatafora J.W."/>
            <person name="Aime M.C."/>
        </authorList>
    </citation>
    <scope>NUCLEOTIDE SEQUENCE [LARGE SCALE GENOMIC DNA]</scope>
    <source>
        <strain evidence="2 3">MCA 3645</strain>
    </source>
</reference>
<evidence type="ECO:0000313" key="3">
    <source>
        <dbReference type="Proteomes" id="UP000246740"/>
    </source>
</evidence>
<dbReference type="Proteomes" id="UP000246740">
    <property type="component" value="Unassembled WGS sequence"/>
</dbReference>
<accession>A0A317XMN0</accession>
<dbReference type="InParanoid" id="A0A317XMN0"/>
<sequence length="154" mass="14074">MSRSSCAAGFHSCVGVLSNGSSTGGIRSMPCWGGSSNCGSGGGASVAGRSTTTLDAWESGGVGGASVPDSGGESASDGVSSASSVSIQPSKSSCGGAAYSSGTGDCSGDAGRDAAVDTGKDATGAAGTVCATGAAGVAGAAGVFACVTMHLASD</sequence>
<organism evidence="2 3">
    <name type="scientific">Testicularia cyperi</name>
    <dbReference type="NCBI Taxonomy" id="1882483"/>
    <lineage>
        <taxon>Eukaryota</taxon>
        <taxon>Fungi</taxon>
        <taxon>Dikarya</taxon>
        <taxon>Basidiomycota</taxon>
        <taxon>Ustilaginomycotina</taxon>
        <taxon>Ustilaginomycetes</taxon>
        <taxon>Ustilaginales</taxon>
        <taxon>Anthracoideaceae</taxon>
        <taxon>Testicularia</taxon>
    </lineage>
</organism>
<keyword evidence="3" id="KW-1185">Reference proteome</keyword>
<dbReference type="AlphaFoldDB" id="A0A317XMN0"/>
<name>A0A317XMN0_9BASI</name>
<evidence type="ECO:0000256" key="1">
    <source>
        <dbReference type="SAM" id="MobiDB-lite"/>
    </source>
</evidence>
<evidence type="ECO:0000313" key="2">
    <source>
        <dbReference type="EMBL" id="PWY99575.1"/>
    </source>
</evidence>
<protein>
    <submittedName>
        <fullName evidence="2">Uncharacterized protein</fullName>
    </submittedName>
</protein>
<proteinExistence type="predicted"/>
<gene>
    <name evidence="2" type="ORF">BCV70DRAFT_206597</name>
</gene>
<feature type="compositionally biased region" description="Low complexity" evidence="1">
    <location>
        <begin position="70"/>
        <end position="93"/>
    </location>
</feature>
<dbReference type="EMBL" id="KZ819194">
    <property type="protein sequence ID" value="PWY99575.1"/>
    <property type="molecule type" value="Genomic_DNA"/>
</dbReference>